<dbReference type="Pfam" id="PF13698">
    <property type="entry name" value="DUF4156"/>
    <property type="match status" value="1"/>
</dbReference>
<dbReference type="InterPro" id="IPR025294">
    <property type="entry name" value="DUF4156"/>
</dbReference>
<dbReference type="OrthoDB" id="6120981at2"/>
<comment type="caution">
    <text evidence="1">The sequence shown here is derived from an EMBL/GenBank/DDBJ whole genome shotgun (WGS) entry which is preliminary data.</text>
</comment>
<dbReference type="RefSeq" id="WP_135445760.1">
    <property type="nucleotide sequence ID" value="NZ_SRLE01000012.1"/>
</dbReference>
<protein>
    <submittedName>
        <fullName evidence="1">DUF4156 domain-containing protein</fullName>
    </submittedName>
</protein>
<keyword evidence="2" id="KW-1185">Reference proteome</keyword>
<reference evidence="1 2" key="1">
    <citation type="submission" date="2019-04" db="EMBL/GenBank/DDBJ databases">
        <title>Taxonomy of novel Haliea sp. from mangrove soil of West Coast of India.</title>
        <authorList>
            <person name="Verma A."/>
            <person name="Kumar P."/>
            <person name="Krishnamurthi S."/>
        </authorList>
    </citation>
    <scope>NUCLEOTIDE SEQUENCE [LARGE SCALE GENOMIC DNA]</scope>
    <source>
        <strain evidence="1 2">SAOS-164</strain>
    </source>
</reference>
<accession>A0A4Z0LX36</accession>
<proteinExistence type="predicted"/>
<dbReference type="EMBL" id="SRLE01000012">
    <property type="protein sequence ID" value="TGD71716.1"/>
    <property type="molecule type" value="Genomic_DNA"/>
</dbReference>
<gene>
    <name evidence="1" type="ORF">E4634_16475</name>
</gene>
<dbReference type="AlphaFoldDB" id="A0A4Z0LX36"/>
<evidence type="ECO:0000313" key="2">
    <source>
        <dbReference type="Proteomes" id="UP000298050"/>
    </source>
</evidence>
<name>A0A4Z0LX36_9GAMM</name>
<dbReference type="Proteomes" id="UP000298050">
    <property type="component" value="Unassembled WGS sequence"/>
</dbReference>
<evidence type="ECO:0000313" key="1">
    <source>
        <dbReference type="EMBL" id="TGD71716.1"/>
    </source>
</evidence>
<sequence>MKYCLPLFAVLPLCACTWVEPSVQGSAVTLVEAVHVSHCQALGSVTSTTKDRVGIVNRSEEKVAQELVDLARNKAASLGGDSIVAQGPARDGSQSFRVYRCG</sequence>
<organism evidence="1 2">
    <name type="scientific">Mangrovimicrobium sediminis</name>
    <dbReference type="NCBI Taxonomy" id="2562682"/>
    <lineage>
        <taxon>Bacteria</taxon>
        <taxon>Pseudomonadati</taxon>
        <taxon>Pseudomonadota</taxon>
        <taxon>Gammaproteobacteria</taxon>
        <taxon>Cellvibrionales</taxon>
        <taxon>Halieaceae</taxon>
        <taxon>Mangrovimicrobium</taxon>
    </lineage>
</organism>